<dbReference type="Proteomes" id="UP000827092">
    <property type="component" value="Unassembled WGS sequence"/>
</dbReference>
<accession>A0AAV6U5C3</accession>
<evidence type="ECO:0000313" key="2">
    <source>
        <dbReference type="Proteomes" id="UP000827092"/>
    </source>
</evidence>
<evidence type="ECO:0000313" key="1">
    <source>
        <dbReference type="EMBL" id="KAG8179324.1"/>
    </source>
</evidence>
<reference evidence="1 2" key="1">
    <citation type="journal article" date="2022" name="Nat. Ecol. Evol.">
        <title>A masculinizing supergene underlies an exaggerated male reproductive morph in a spider.</title>
        <authorList>
            <person name="Hendrickx F."/>
            <person name="De Corte Z."/>
            <person name="Sonet G."/>
            <person name="Van Belleghem S.M."/>
            <person name="Kostlbacher S."/>
            <person name="Vangestel C."/>
        </authorList>
    </citation>
    <scope>NUCLEOTIDE SEQUENCE [LARGE SCALE GENOMIC DNA]</scope>
    <source>
        <strain evidence="1">W744_W776</strain>
    </source>
</reference>
<sequence length="86" mass="9208">MRITLHICHTLPLFASHGKAVRWQPVEPIGTLCLFAVHGWSPAVPLKSGTTNGDISQCVQLTGDITTGFPDAHRGGVSAFAESHFI</sequence>
<dbReference type="AlphaFoldDB" id="A0AAV6U5C3"/>
<dbReference type="EMBL" id="JAFNEN010000637">
    <property type="protein sequence ID" value="KAG8179324.1"/>
    <property type="molecule type" value="Genomic_DNA"/>
</dbReference>
<comment type="caution">
    <text evidence="1">The sequence shown here is derived from an EMBL/GenBank/DDBJ whole genome shotgun (WGS) entry which is preliminary data.</text>
</comment>
<keyword evidence="2" id="KW-1185">Reference proteome</keyword>
<organism evidence="1 2">
    <name type="scientific">Oedothorax gibbosus</name>
    <dbReference type="NCBI Taxonomy" id="931172"/>
    <lineage>
        <taxon>Eukaryota</taxon>
        <taxon>Metazoa</taxon>
        <taxon>Ecdysozoa</taxon>
        <taxon>Arthropoda</taxon>
        <taxon>Chelicerata</taxon>
        <taxon>Arachnida</taxon>
        <taxon>Araneae</taxon>
        <taxon>Araneomorphae</taxon>
        <taxon>Entelegynae</taxon>
        <taxon>Araneoidea</taxon>
        <taxon>Linyphiidae</taxon>
        <taxon>Erigoninae</taxon>
        <taxon>Oedothorax</taxon>
    </lineage>
</organism>
<protein>
    <submittedName>
        <fullName evidence="1">Uncharacterized protein</fullName>
    </submittedName>
</protein>
<proteinExistence type="predicted"/>
<name>A0AAV6U5C3_9ARAC</name>
<gene>
    <name evidence="1" type="ORF">JTE90_021991</name>
</gene>